<evidence type="ECO:0000256" key="1">
    <source>
        <dbReference type="ARBA" id="ARBA00009497"/>
    </source>
</evidence>
<dbReference type="Pfam" id="PF00210">
    <property type="entry name" value="Ferritin"/>
    <property type="match status" value="1"/>
</dbReference>
<dbReference type="RefSeq" id="WP_377349184.1">
    <property type="nucleotide sequence ID" value="NZ_JBHLTP010000011.1"/>
</dbReference>
<dbReference type="EMBL" id="JBHLTP010000011">
    <property type="protein sequence ID" value="MFC0524803.1"/>
    <property type="molecule type" value="Genomic_DNA"/>
</dbReference>
<dbReference type="PANTHER" id="PTHR42932:SF1">
    <property type="entry name" value="GENERAL STRESS PROTEIN 20U"/>
    <property type="match status" value="1"/>
</dbReference>
<evidence type="ECO:0000313" key="4">
    <source>
        <dbReference type="EMBL" id="MFC0524803.1"/>
    </source>
</evidence>
<dbReference type="Gene3D" id="1.20.1260.10">
    <property type="match status" value="1"/>
</dbReference>
<dbReference type="CDD" id="cd01043">
    <property type="entry name" value="DPS"/>
    <property type="match status" value="1"/>
</dbReference>
<dbReference type="Proteomes" id="UP001589836">
    <property type="component" value="Unassembled WGS sequence"/>
</dbReference>
<keyword evidence="5" id="KW-1185">Reference proteome</keyword>
<comment type="caution">
    <text evidence="4">The sequence shown here is derived from an EMBL/GenBank/DDBJ whole genome shotgun (WGS) entry which is preliminary data.</text>
</comment>
<organism evidence="4 5">
    <name type="scientific">Pontibacillus salicampi</name>
    <dbReference type="NCBI Taxonomy" id="1449801"/>
    <lineage>
        <taxon>Bacteria</taxon>
        <taxon>Bacillati</taxon>
        <taxon>Bacillota</taxon>
        <taxon>Bacilli</taxon>
        <taxon>Bacillales</taxon>
        <taxon>Bacillaceae</taxon>
        <taxon>Pontibacillus</taxon>
    </lineage>
</organism>
<sequence length="163" mass="18522">MNYKVNAQDLGLNPRDARSAAQALNEYLANLMVLFVKVHNLHWNVVGQSFFDIHAKTQELYEHIGDEIDVIAERVKMLGYYPTGSLSEALQLSTIKELPNDIHPNGPSVAKVVVDDLQTIIRQLREISENNDSAYTGGLVEEALTYYEKLHWLFSAYLTKEKE</sequence>
<dbReference type="PANTHER" id="PTHR42932">
    <property type="entry name" value="GENERAL STRESS PROTEIN 20U"/>
    <property type="match status" value="1"/>
</dbReference>
<evidence type="ECO:0000256" key="2">
    <source>
        <dbReference type="RuleBase" id="RU003875"/>
    </source>
</evidence>
<dbReference type="InterPro" id="IPR012347">
    <property type="entry name" value="Ferritin-like"/>
</dbReference>
<evidence type="ECO:0000313" key="5">
    <source>
        <dbReference type="Proteomes" id="UP001589836"/>
    </source>
</evidence>
<accession>A0ABV6LRD1</accession>
<name>A0ABV6LRD1_9BACI</name>
<comment type="similarity">
    <text evidence="1 2">Belongs to the Dps family.</text>
</comment>
<dbReference type="PIRSF" id="PIRSF005900">
    <property type="entry name" value="Dps"/>
    <property type="match status" value="1"/>
</dbReference>
<dbReference type="PRINTS" id="PR01346">
    <property type="entry name" value="HELNAPAPROT"/>
</dbReference>
<evidence type="ECO:0000259" key="3">
    <source>
        <dbReference type="Pfam" id="PF00210"/>
    </source>
</evidence>
<protein>
    <submittedName>
        <fullName evidence="4">Dps family protein</fullName>
    </submittedName>
</protein>
<reference evidence="4 5" key="1">
    <citation type="submission" date="2024-09" db="EMBL/GenBank/DDBJ databases">
        <authorList>
            <person name="Sun Q."/>
            <person name="Mori K."/>
        </authorList>
    </citation>
    <scope>NUCLEOTIDE SEQUENCE [LARGE SCALE GENOMIC DNA]</scope>
    <source>
        <strain evidence="4 5">NCAIM B.02529</strain>
    </source>
</reference>
<dbReference type="SUPFAM" id="SSF47240">
    <property type="entry name" value="Ferritin-like"/>
    <property type="match status" value="1"/>
</dbReference>
<dbReference type="InterPro" id="IPR009078">
    <property type="entry name" value="Ferritin-like_SF"/>
</dbReference>
<dbReference type="InterPro" id="IPR008331">
    <property type="entry name" value="Ferritin_DPS_dom"/>
</dbReference>
<gene>
    <name evidence="4" type="ORF">ACFFGV_14590</name>
</gene>
<dbReference type="InterPro" id="IPR023188">
    <property type="entry name" value="DPS_DNA-bd_CS"/>
</dbReference>
<dbReference type="InterPro" id="IPR002177">
    <property type="entry name" value="DPS_DNA-bd"/>
</dbReference>
<feature type="domain" description="Ferritin/DPS" evidence="3">
    <location>
        <begin position="22"/>
        <end position="160"/>
    </location>
</feature>
<proteinExistence type="inferred from homology"/>
<dbReference type="PROSITE" id="PS00819">
    <property type="entry name" value="DPS_2"/>
    <property type="match status" value="1"/>
</dbReference>